<dbReference type="AlphaFoldDB" id="F0W1K0"/>
<dbReference type="HOGENOM" id="CLU_2927377_0_0_1"/>
<proteinExistence type="predicted"/>
<organism evidence="1">
    <name type="scientific">Albugo laibachii Nc14</name>
    <dbReference type="NCBI Taxonomy" id="890382"/>
    <lineage>
        <taxon>Eukaryota</taxon>
        <taxon>Sar</taxon>
        <taxon>Stramenopiles</taxon>
        <taxon>Oomycota</taxon>
        <taxon>Peronosporomycetes</taxon>
        <taxon>Albuginales</taxon>
        <taxon>Albuginaceae</taxon>
        <taxon>Albugo</taxon>
    </lineage>
</organism>
<accession>F0W1K0</accession>
<reference evidence="1" key="1">
    <citation type="journal article" date="2011" name="PLoS Biol.">
        <title>Gene gain and loss during evolution of obligate parasitism in the white rust pathogen of Arabidopsis thaliana.</title>
        <authorList>
            <person name="Kemen E."/>
            <person name="Gardiner A."/>
            <person name="Schultz-Larsen T."/>
            <person name="Kemen A.C."/>
            <person name="Balmuth A.L."/>
            <person name="Robert-Seilaniantz A."/>
            <person name="Bailey K."/>
            <person name="Holub E."/>
            <person name="Studholme D.J."/>
            <person name="Maclean D."/>
            <person name="Jones J.D."/>
        </authorList>
    </citation>
    <scope>NUCLEOTIDE SEQUENCE</scope>
</reference>
<dbReference type="EMBL" id="FR824052">
    <property type="protein sequence ID" value="CCA14929.1"/>
    <property type="molecule type" value="Genomic_DNA"/>
</dbReference>
<sequence length="68" mass="7812">MGTEVIRMSSFFNATSQLLNGWNYSCYVMMKKNSSEGDLDHVFCSAIGIRPKNTTMILLNINSEKYYF</sequence>
<gene>
    <name evidence="1" type="primary">AlNc14C7G967</name>
    <name evidence="1" type="ORF">ALNC14_010720</name>
</gene>
<protein>
    <submittedName>
        <fullName evidence="1">AlNc14C7G967 protein</fullName>
    </submittedName>
</protein>
<evidence type="ECO:0000313" key="1">
    <source>
        <dbReference type="EMBL" id="CCA14929.1"/>
    </source>
</evidence>
<reference evidence="1" key="2">
    <citation type="submission" date="2011-02" db="EMBL/GenBank/DDBJ databases">
        <authorList>
            <person name="MacLean D."/>
        </authorList>
    </citation>
    <scope>NUCLEOTIDE SEQUENCE</scope>
</reference>
<name>F0W1K0_9STRA</name>